<proteinExistence type="predicted"/>
<accession>A0ACB6ZDI2</accession>
<comment type="caution">
    <text evidence="1">The sequence shown here is derived from an EMBL/GenBank/DDBJ whole genome shotgun (WGS) entry which is preliminary data.</text>
</comment>
<gene>
    <name evidence="1" type="ORF">BDM02DRAFT_2707888</name>
</gene>
<dbReference type="EMBL" id="MU118035">
    <property type="protein sequence ID" value="KAF9647378.1"/>
    <property type="molecule type" value="Genomic_DNA"/>
</dbReference>
<evidence type="ECO:0000313" key="2">
    <source>
        <dbReference type="Proteomes" id="UP000886501"/>
    </source>
</evidence>
<sequence length="194" mass="20992">MVPQSVPQTVRGARGGARGAGRKHSQRQPSASTRNKVSTQQAPLPRLTHFIALPLGHHVGLRELMGRFGRSLLSETDPTILGLDQSVLIPPRRLHFTLGVMSLASTSSAAGMEGMANSMIQPRTLDDAVQFLESLKPRIDGLLQGLATSSANQTQKICVVLNSMDTMKQEKDEKPINSGKFVILSTLLSKRLGF</sequence>
<reference evidence="1" key="1">
    <citation type="submission" date="2019-10" db="EMBL/GenBank/DDBJ databases">
        <authorList>
            <consortium name="DOE Joint Genome Institute"/>
            <person name="Kuo A."/>
            <person name="Miyauchi S."/>
            <person name="Kiss E."/>
            <person name="Drula E."/>
            <person name="Kohler A."/>
            <person name="Sanchez-Garcia M."/>
            <person name="Andreopoulos B."/>
            <person name="Barry K.W."/>
            <person name="Bonito G."/>
            <person name="Buee M."/>
            <person name="Carver A."/>
            <person name="Chen C."/>
            <person name="Cichocki N."/>
            <person name="Clum A."/>
            <person name="Culley D."/>
            <person name="Crous P.W."/>
            <person name="Fauchery L."/>
            <person name="Girlanda M."/>
            <person name="Hayes R."/>
            <person name="Keri Z."/>
            <person name="Labutti K."/>
            <person name="Lipzen A."/>
            <person name="Lombard V."/>
            <person name="Magnuson J."/>
            <person name="Maillard F."/>
            <person name="Morin E."/>
            <person name="Murat C."/>
            <person name="Nolan M."/>
            <person name="Ohm R."/>
            <person name="Pangilinan J."/>
            <person name="Pereira M."/>
            <person name="Perotto S."/>
            <person name="Peter M."/>
            <person name="Riley R."/>
            <person name="Sitrit Y."/>
            <person name="Stielow B."/>
            <person name="Szollosi G."/>
            <person name="Zifcakova L."/>
            <person name="Stursova M."/>
            <person name="Spatafora J.W."/>
            <person name="Tedersoo L."/>
            <person name="Vaario L.-M."/>
            <person name="Yamada A."/>
            <person name="Yan M."/>
            <person name="Wang P."/>
            <person name="Xu J."/>
            <person name="Bruns T."/>
            <person name="Baldrian P."/>
            <person name="Vilgalys R."/>
            <person name="Henrissat B."/>
            <person name="Grigoriev I.V."/>
            <person name="Hibbett D."/>
            <person name="Nagy L.G."/>
            <person name="Martin F.M."/>
        </authorList>
    </citation>
    <scope>NUCLEOTIDE SEQUENCE</scope>
    <source>
        <strain evidence="1">P2</strain>
    </source>
</reference>
<name>A0ACB6ZDI2_THEGA</name>
<dbReference type="Proteomes" id="UP000886501">
    <property type="component" value="Unassembled WGS sequence"/>
</dbReference>
<organism evidence="1 2">
    <name type="scientific">Thelephora ganbajun</name>
    <name type="common">Ganba fungus</name>
    <dbReference type="NCBI Taxonomy" id="370292"/>
    <lineage>
        <taxon>Eukaryota</taxon>
        <taxon>Fungi</taxon>
        <taxon>Dikarya</taxon>
        <taxon>Basidiomycota</taxon>
        <taxon>Agaricomycotina</taxon>
        <taxon>Agaricomycetes</taxon>
        <taxon>Thelephorales</taxon>
        <taxon>Thelephoraceae</taxon>
        <taxon>Thelephora</taxon>
    </lineage>
</organism>
<protein>
    <submittedName>
        <fullName evidence="1">Uncharacterized protein</fullName>
    </submittedName>
</protein>
<reference evidence="1" key="2">
    <citation type="journal article" date="2020" name="Nat. Commun.">
        <title>Large-scale genome sequencing of mycorrhizal fungi provides insights into the early evolution of symbiotic traits.</title>
        <authorList>
            <person name="Miyauchi S."/>
            <person name="Kiss E."/>
            <person name="Kuo A."/>
            <person name="Drula E."/>
            <person name="Kohler A."/>
            <person name="Sanchez-Garcia M."/>
            <person name="Morin E."/>
            <person name="Andreopoulos B."/>
            <person name="Barry K.W."/>
            <person name="Bonito G."/>
            <person name="Buee M."/>
            <person name="Carver A."/>
            <person name="Chen C."/>
            <person name="Cichocki N."/>
            <person name="Clum A."/>
            <person name="Culley D."/>
            <person name="Crous P.W."/>
            <person name="Fauchery L."/>
            <person name="Girlanda M."/>
            <person name="Hayes R.D."/>
            <person name="Keri Z."/>
            <person name="LaButti K."/>
            <person name="Lipzen A."/>
            <person name="Lombard V."/>
            <person name="Magnuson J."/>
            <person name="Maillard F."/>
            <person name="Murat C."/>
            <person name="Nolan M."/>
            <person name="Ohm R.A."/>
            <person name="Pangilinan J."/>
            <person name="Pereira M.F."/>
            <person name="Perotto S."/>
            <person name="Peter M."/>
            <person name="Pfister S."/>
            <person name="Riley R."/>
            <person name="Sitrit Y."/>
            <person name="Stielow J.B."/>
            <person name="Szollosi G."/>
            <person name="Zifcakova L."/>
            <person name="Stursova M."/>
            <person name="Spatafora J.W."/>
            <person name="Tedersoo L."/>
            <person name="Vaario L.M."/>
            <person name="Yamada A."/>
            <person name="Yan M."/>
            <person name="Wang P."/>
            <person name="Xu J."/>
            <person name="Bruns T."/>
            <person name="Baldrian P."/>
            <person name="Vilgalys R."/>
            <person name="Dunand C."/>
            <person name="Henrissat B."/>
            <person name="Grigoriev I.V."/>
            <person name="Hibbett D."/>
            <person name="Nagy L.G."/>
            <person name="Martin F.M."/>
        </authorList>
    </citation>
    <scope>NUCLEOTIDE SEQUENCE</scope>
    <source>
        <strain evidence="1">P2</strain>
    </source>
</reference>
<keyword evidence="2" id="KW-1185">Reference proteome</keyword>
<evidence type="ECO:0000313" key="1">
    <source>
        <dbReference type="EMBL" id="KAF9647378.1"/>
    </source>
</evidence>